<evidence type="ECO:0000256" key="5">
    <source>
        <dbReference type="ARBA" id="ARBA00038063"/>
    </source>
</evidence>
<dbReference type="Gene3D" id="3.40.50.1470">
    <property type="entry name" value="Peptidyl-tRNA hydrolase"/>
    <property type="match status" value="1"/>
</dbReference>
<keyword evidence="2 7" id="KW-0820">tRNA-binding</keyword>
<comment type="function">
    <text evidence="7">Hydrolyzes ribosome-free peptidyl-tRNAs (with 1 or more amino acids incorporated), which drop off the ribosome during protein synthesis, or as a result of ribosome stalling.</text>
</comment>
<dbReference type="HAMAP" id="MF_00083">
    <property type="entry name" value="Pept_tRNA_hydro_bact"/>
    <property type="match status" value="1"/>
</dbReference>
<evidence type="ECO:0000256" key="9">
    <source>
        <dbReference type="RuleBase" id="RU004320"/>
    </source>
</evidence>
<dbReference type="PROSITE" id="PS01195">
    <property type="entry name" value="PEPT_TRNA_HYDROL_1"/>
    <property type="match status" value="1"/>
</dbReference>
<evidence type="ECO:0000256" key="2">
    <source>
        <dbReference type="ARBA" id="ARBA00022555"/>
    </source>
</evidence>
<keyword evidence="3 7" id="KW-0378">Hydrolase</keyword>
<dbReference type="AlphaFoldDB" id="D3UHU1"/>
<comment type="catalytic activity">
    <reaction evidence="7 8">
        <text>an N-acyl-L-alpha-aminoacyl-tRNA + H2O = an N-acyl-L-amino acid + a tRNA + H(+)</text>
        <dbReference type="Rhea" id="RHEA:54448"/>
        <dbReference type="Rhea" id="RHEA-COMP:10123"/>
        <dbReference type="Rhea" id="RHEA-COMP:13883"/>
        <dbReference type="ChEBI" id="CHEBI:15377"/>
        <dbReference type="ChEBI" id="CHEBI:15378"/>
        <dbReference type="ChEBI" id="CHEBI:59874"/>
        <dbReference type="ChEBI" id="CHEBI:78442"/>
        <dbReference type="ChEBI" id="CHEBI:138191"/>
        <dbReference type="EC" id="3.1.1.29"/>
    </reaction>
</comment>
<evidence type="ECO:0000256" key="1">
    <source>
        <dbReference type="ARBA" id="ARBA00013260"/>
    </source>
</evidence>
<dbReference type="CDD" id="cd00462">
    <property type="entry name" value="PTH"/>
    <property type="match status" value="1"/>
</dbReference>
<dbReference type="KEGG" id="hms:HMU08070"/>
<proteinExistence type="inferred from homology"/>
<feature type="site" description="Stabilizes the basic form of H active site to accept a proton" evidence="7">
    <location>
        <position position="91"/>
    </location>
</feature>
<dbReference type="InterPro" id="IPR001328">
    <property type="entry name" value="Pept_tRNA_hydro"/>
</dbReference>
<organism evidence="10 11">
    <name type="scientific">Helicobacter mustelae (strain ATCC 43772 / CCUG 25715 / CIP 103759 / LMG 18044 / NCTC 12198 / R85-136P)</name>
    <name type="common">Campylobacter mustelae</name>
    <dbReference type="NCBI Taxonomy" id="679897"/>
    <lineage>
        <taxon>Bacteria</taxon>
        <taxon>Pseudomonadati</taxon>
        <taxon>Campylobacterota</taxon>
        <taxon>Epsilonproteobacteria</taxon>
        <taxon>Campylobacterales</taxon>
        <taxon>Helicobacteraceae</taxon>
        <taxon>Helicobacter</taxon>
    </lineage>
</organism>
<feature type="site" description="Discriminates between blocked and unblocked aminoacyl-tRNA" evidence="7">
    <location>
        <position position="10"/>
    </location>
</feature>
<evidence type="ECO:0000256" key="4">
    <source>
        <dbReference type="ARBA" id="ARBA00022884"/>
    </source>
</evidence>
<protein>
    <recommendedName>
        <fullName evidence="6 7">Peptidyl-tRNA hydrolase</fullName>
        <shortName evidence="7">Pth</shortName>
        <ecNumber evidence="1 7">3.1.1.29</ecNumber>
    </recommendedName>
</protein>
<dbReference type="STRING" id="679897.HMU08070"/>
<dbReference type="PANTHER" id="PTHR17224">
    <property type="entry name" value="PEPTIDYL-TRNA HYDROLASE"/>
    <property type="match status" value="1"/>
</dbReference>
<name>D3UHU1_HELM1</name>
<keyword evidence="7" id="KW-0963">Cytoplasm</keyword>
<feature type="binding site" evidence="7">
    <location>
        <position position="68"/>
    </location>
    <ligand>
        <name>tRNA</name>
        <dbReference type="ChEBI" id="CHEBI:17843"/>
    </ligand>
</feature>
<dbReference type="Pfam" id="PF01195">
    <property type="entry name" value="Pept_tRNA_hydro"/>
    <property type="match status" value="1"/>
</dbReference>
<sequence length="184" mass="20871">MTHLIVGLGNPGPQYQNTRHNIGFEVIEALADSIKISFRYDSKLLCELAQYKTKEQNFFLIKPQTFMNLSGQSVKKVQDYYKIENLLVIHDELDIPVGAVRFKSGGGNGGHNGLKSIDQNCGNTYQRMRCGIGRSALIPVVDYVLGKFEEKEKKQMITHCVRALLEFLQNPDFVRMQNLFTIKG</sequence>
<dbReference type="SUPFAM" id="SSF53178">
    <property type="entry name" value="Peptidyl-tRNA hydrolase-like"/>
    <property type="match status" value="1"/>
</dbReference>
<comment type="subunit">
    <text evidence="7">Monomer.</text>
</comment>
<feature type="binding site" evidence="7">
    <location>
        <position position="15"/>
    </location>
    <ligand>
        <name>tRNA</name>
        <dbReference type="ChEBI" id="CHEBI:17843"/>
    </ligand>
</feature>
<evidence type="ECO:0000256" key="8">
    <source>
        <dbReference type="RuleBase" id="RU000673"/>
    </source>
</evidence>
<evidence type="ECO:0000313" key="10">
    <source>
        <dbReference type="EMBL" id="CBG40064.1"/>
    </source>
</evidence>
<dbReference type="GO" id="GO:0006515">
    <property type="term" value="P:protein quality control for misfolded or incompletely synthesized proteins"/>
    <property type="evidence" value="ECO:0007669"/>
    <property type="project" value="UniProtKB-UniRule"/>
</dbReference>
<comment type="similarity">
    <text evidence="5 7 9">Belongs to the PTH family.</text>
</comment>
<evidence type="ECO:0000256" key="6">
    <source>
        <dbReference type="ARBA" id="ARBA00050038"/>
    </source>
</evidence>
<dbReference type="EMBL" id="FN555004">
    <property type="protein sequence ID" value="CBG40064.1"/>
    <property type="molecule type" value="Genomic_DNA"/>
</dbReference>
<dbReference type="Proteomes" id="UP000001522">
    <property type="component" value="Chromosome"/>
</dbReference>
<dbReference type="PANTHER" id="PTHR17224:SF1">
    <property type="entry name" value="PEPTIDYL-TRNA HYDROLASE"/>
    <property type="match status" value="1"/>
</dbReference>
<accession>D3UHU1</accession>
<feature type="binding site" evidence="7">
    <location>
        <position position="112"/>
    </location>
    <ligand>
        <name>tRNA</name>
        <dbReference type="ChEBI" id="CHEBI:17843"/>
    </ligand>
</feature>
<dbReference type="PROSITE" id="PS01196">
    <property type="entry name" value="PEPT_TRNA_HYDROL_2"/>
    <property type="match status" value="1"/>
</dbReference>
<dbReference type="NCBIfam" id="TIGR00447">
    <property type="entry name" value="pth"/>
    <property type="match status" value="1"/>
</dbReference>
<dbReference type="InterPro" id="IPR018171">
    <property type="entry name" value="Pept_tRNA_hydro_CS"/>
</dbReference>
<dbReference type="InterPro" id="IPR036416">
    <property type="entry name" value="Pept_tRNA_hydro_sf"/>
</dbReference>
<keyword evidence="11" id="KW-1185">Reference proteome</keyword>
<keyword evidence="4 7" id="KW-0694">RNA-binding</keyword>
<evidence type="ECO:0000256" key="3">
    <source>
        <dbReference type="ARBA" id="ARBA00022801"/>
    </source>
</evidence>
<reference evidence="10 11" key="1">
    <citation type="journal article" date="2010" name="BMC Genomics">
        <title>Comparative genomics and proteomics of Helicobacter mustelae, an ulcerogenic and carcinogenic gastric pathogen.</title>
        <authorList>
            <person name="O'Toole P.W."/>
            <person name="Snelling W.J."/>
            <person name="Canchaya C."/>
            <person name="Forde B.M."/>
            <person name="Hardie K.R."/>
            <person name="Josenhans C."/>
            <person name="Graham R.L.J."/>
            <person name="McMullan G."/>
            <person name="Parkhill J."/>
            <person name="Belda E."/>
            <person name="Bentley S.D."/>
        </authorList>
    </citation>
    <scope>NUCLEOTIDE SEQUENCE [LARGE SCALE GENOMIC DNA]</scope>
    <source>
        <strain evidence="11">ATCC 43772 / LMG 18044 / NCTC 12198 / 12198</strain>
    </source>
</reference>
<dbReference type="HOGENOM" id="CLU_062456_4_1_7"/>
<dbReference type="GO" id="GO:0004045">
    <property type="term" value="F:peptidyl-tRNA hydrolase activity"/>
    <property type="evidence" value="ECO:0007669"/>
    <property type="project" value="UniProtKB-UniRule"/>
</dbReference>
<gene>
    <name evidence="7 10" type="primary">pth</name>
    <name evidence="10" type="ordered locus">HMU08070</name>
</gene>
<evidence type="ECO:0000313" key="11">
    <source>
        <dbReference type="Proteomes" id="UP000001522"/>
    </source>
</evidence>
<comment type="function">
    <text evidence="7">Catalyzes the release of premature peptidyl moieties from peptidyl-tRNA molecules trapped in stalled 50S ribosomal subunits, and thus maintains levels of free tRNAs and 50S ribosomes.</text>
</comment>
<dbReference type="EC" id="3.1.1.29" evidence="1 7"/>
<evidence type="ECO:0000256" key="7">
    <source>
        <dbReference type="HAMAP-Rule" id="MF_00083"/>
    </source>
</evidence>
<feature type="binding site" evidence="7">
    <location>
        <position position="66"/>
    </location>
    <ligand>
        <name>tRNA</name>
        <dbReference type="ChEBI" id="CHEBI:17843"/>
    </ligand>
</feature>
<dbReference type="GO" id="GO:0072344">
    <property type="term" value="P:rescue of stalled ribosome"/>
    <property type="evidence" value="ECO:0007669"/>
    <property type="project" value="UniProtKB-UniRule"/>
</dbReference>
<comment type="subcellular location">
    <subcellularLocation>
        <location evidence="7">Cytoplasm</location>
    </subcellularLocation>
</comment>
<dbReference type="eggNOG" id="COG0193">
    <property type="taxonomic scope" value="Bacteria"/>
</dbReference>
<dbReference type="RefSeq" id="WP_013023138.1">
    <property type="nucleotide sequence ID" value="NC_013949.1"/>
</dbReference>
<dbReference type="FunFam" id="3.40.50.1470:FF:000001">
    <property type="entry name" value="Peptidyl-tRNA hydrolase"/>
    <property type="match status" value="1"/>
</dbReference>
<dbReference type="GO" id="GO:0005737">
    <property type="term" value="C:cytoplasm"/>
    <property type="evidence" value="ECO:0007669"/>
    <property type="project" value="UniProtKB-SubCell"/>
</dbReference>
<feature type="active site" description="Proton acceptor" evidence="7">
    <location>
        <position position="20"/>
    </location>
</feature>
<dbReference type="GO" id="GO:0000049">
    <property type="term" value="F:tRNA binding"/>
    <property type="evidence" value="ECO:0007669"/>
    <property type="project" value="UniProtKB-UniRule"/>
</dbReference>